<comment type="similarity">
    <text evidence="1 7">Belongs to the class-II pyridine nucleotide-disulfide oxidoreductase family.</text>
</comment>
<dbReference type="InterPro" id="IPR036188">
    <property type="entry name" value="FAD/NAD-bd_sf"/>
</dbReference>
<evidence type="ECO:0000256" key="6">
    <source>
        <dbReference type="ARBA" id="ARBA00023284"/>
    </source>
</evidence>
<gene>
    <name evidence="10" type="primary">trxB</name>
    <name evidence="10" type="ORF">IAD15_00735</name>
</gene>
<dbReference type="PRINTS" id="PR00469">
    <property type="entry name" value="PNDRDTASEII"/>
</dbReference>
<dbReference type="InterPro" id="IPR005982">
    <property type="entry name" value="Thioredox_Rdtase"/>
</dbReference>
<dbReference type="EMBL" id="DVMJ01000005">
    <property type="protein sequence ID" value="HIU12590.1"/>
    <property type="molecule type" value="Genomic_DNA"/>
</dbReference>
<name>A0A9D1HKZ3_9FIRM</name>
<dbReference type="Gene3D" id="3.50.50.60">
    <property type="entry name" value="FAD/NAD(P)-binding domain"/>
    <property type="match status" value="2"/>
</dbReference>
<dbReference type="Pfam" id="PF07992">
    <property type="entry name" value="Pyr_redox_2"/>
    <property type="match status" value="1"/>
</dbReference>
<evidence type="ECO:0000256" key="3">
    <source>
        <dbReference type="ARBA" id="ARBA00022827"/>
    </source>
</evidence>
<comment type="caution">
    <text evidence="10">The sequence shown here is derived from an EMBL/GenBank/DDBJ whole genome shotgun (WGS) entry which is preliminary data.</text>
</comment>
<keyword evidence="4 7" id="KW-0560">Oxidoreductase</keyword>
<keyword evidence="6 7" id="KW-0676">Redox-active center</keyword>
<evidence type="ECO:0000256" key="1">
    <source>
        <dbReference type="ARBA" id="ARBA00009333"/>
    </source>
</evidence>
<evidence type="ECO:0000256" key="2">
    <source>
        <dbReference type="ARBA" id="ARBA00022630"/>
    </source>
</evidence>
<dbReference type="InterPro" id="IPR023753">
    <property type="entry name" value="FAD/NAD-binding_dom"/>
</dbReference>
<evidence type="ECO:0000313" key="10">
    <source>
        <dbReference type="EMBL" id="HIU12590.1"/>
    </source>
</evidence>
<comment type="subunit">
    <text evidence="7">Homodimer.</text>
</comment>
<protein>
    <recommendedName>
        <fullName evidence="7">Thioredoxin reductase</fullName>
        <ecNumber evidence="7">1.8.1.9</ecNumber>
    </recommendedName>
</protein>
<evidence type="ECO:0000256" key="7">
    <source>
        <dbReference type="RuleBase" id="RU003880"/>
    </source>
</evidence>
<evidence type="ECO:0000256" key="5">
    <source>
        <dbReference type="ARBA" id="ARBA00023157"/>
    </source>
</evidence>
<organism evidence="10 11">
    <name type="scientific">Candidatus Fimiplasma intestinipullorum</name>
    <dbReference type="NCBI Taxonomy" id="2840825"/>
    <lineage>
        <taxon>Bacteria</taxon>
        <taxon>Bacillati</taxon>
        <taxon>Bacillota</taxon>
        <taxon>Clostridia</taxon>
        <taxon>Eubacteriales</taxon>
        <taxon>Candidatus Fimiplasma</taxon>
    </lineage>
</organism>
<dbReference type="GO" id="GO:0005737">
    <property type="term" value="C:cytoplasm"/>
    <property type="evidence" value="ECO:0007669"/>
    <property type="project" value="InterPro"/>
</dbReference>
<dbReference type="GO" id="GO:0004791">
    <property type="term" value="F:thioredoxin-disulfide reductase (NADPH) activity"/>
    <property type="evidence" value="ECO:0007669"/>
    <property type="project" value="UniProtKB-UniRule"/>
</dbReference>
<keyword evidence="3 7" id="KW-0274">FAD</keyword>
<dbReference type="GO" id="GO:0019430">
    <property type="term" value="P:removal of superoxide radicals"/>
    <property type="evidence" value="ECO:0007669"/>
    <property type="project" value="UniProtKB-UniRule"/>
</dbReference>
<dbReference type="PRINTS" id="PR00368">
    <property type="entry name" value="FADPNR"/>
</dbReference>
<sequence>MRYDVIILGAGPAGLSAAVYARRAGLTVLILDAGAPGGKMNLTAELENWPGDQKVAGPELAYRMYEHAMHFGAEQKYGNVTKIEDGEPKKVTCDDGTVYEGRTIIIATGTKERKMGIPNETEMTGRGVSYCAVCDGPFFRDEPVAVIGGGNSALQEADYLTRFASKVHVIVRRNVFRADKIVADKATDNPKIEVHFLRKPVEVLVEDNKVKGIRIENSETHEQEDLFVNAIFPFIGLDPVTDFAKDLGICNEQGYIVTDENMQTKVPGIYAAGDVRAKFLRQVVTATNDGAIAAQSISHHLNEA</sequence>
<dbReference type="NCBIfam" id="TIGR01292">
    <property type="entry name" value="TRX_reduct"/>
    <property type="match status" value="1"/>
</dbReference>
<keyword evidence="8" id="KW-0521">NADP</keyword>
<evidence type="ECO:0000256" key="8">
    <source>
        <dbReference type="RuleBase" id="RU003881"/>
    </source>
</evidence>
<proteinExistence type="inferred from homology"/>
<evidence type="ECO:0000256" key="4">
    <source>
        <dbReference type="ARBA" id="ARBA00023002"/>
    </source>
</evidence>
<evidence type="ECO:0000259" key="9">
    <source>
        <dbReference type="Pfam" id="PF07992"/>
    </source>
</evidence>
<evidence type="ECO:0000313" key="11">
    <source>
        <dbReference type="Proteomes" id="UP000824175"/>
    </source>
</evidence>
<reference evidence="10" key="1">
    <citation type="submission" date="2020-10" db="EMBL/GenBank/DDBJ databases">
        <authorList>
            <person name="Gilroy R."/>
        </authorList>
    </citation>
    <scope>NUCLEOTIDE SEQUENCE</scope>
    <source>
        <strain evidence="10">CHK195-11698</strain>
    </source>
</reference>
<reference evidence="10" key="2">
    <citation type="journal article" date="2021" name="PeerJ">
        <title>Extensive microbial diversity within the chicken gut microbiome revealed by metagenomics and culture.</title>
        <authorList>
            <person name="Gilroy R."/>
            <person name="Ravi A."/>
            <person name="Getino M."/>
            <person name="Pursley I."/>
            <person name="Horton D.L."/>
            <person name="Alikhan N.F."/>
            <person name="Baker D."/>
            <person name="Gharbi K."/>
            <person name="Hall N."/>
            <person name="Watson M."/>
            <person name="Adriaenssens E.M."/>
            <person name="Foster-Nyarko E."/>
            <person name="Jarju S."/>
            <person name="Secka A."/>
            <person name="Antonio M."/>
            <person name="Oren A."/>
            <person name="Chaudhuri R.R."/>
            <person name="La Ragione R."/>
            <person name="Hildebrand F."/>
            <person name="Pallen M.J."/>
        </authorList>
    </citation>
    <scope>NUCLEOTIDE SEQUENCE</scope>
    <source>
        <strain evidence="10">CHK195-11698</strain>
    </source>
</reference>
<comment type="cofactor">
    <cofactor evidence="8">
        <name>FAD</name>
        <dbReference type="ChEBI" id="CHEBI:57692"/>
    </cofactor>
    <text evidence="8">Binds 1 FAD per subunit.</text>
</comment>
<accession>A0A9D1HKZ3</accession>
<dbReference type="EC" id="1.8.1.9" evidence="7"/>
<dbReference type="AlphaFoldDB" id="A0A9D1HKZ3"/>
<dbReference type="SUPFAM" id="SSF51905">
    <property type="entry name" value="FAD/NAD(P)-binding domain"/>
    <property type="match status" value="1"/>
</dbReference>
<dbReference type="PROSITE" id="PS00573">
    <property type="entry name" value="PYRIDINE_REDOX_2"/>
    <property type="match status" value="1"/>
</dbReference>
<dbReference type="Proteomes" id="UP000824175">
    <property type="component" value="Unassembled WGS sequence"/>
</dbReference>
<dbReference type="InterPro" id="IPR008255">
    <property type="entry name" value="Pyr_nucl-diS_OxRdtase_2_AS"/>
</dbReference>
<keyword evidence="2 7" id="KW-0285">Flavoprotein</keyword>
<keyword evidence="5" id="KW-1015">Disulfide bond</keyword>
<comment type="catalytic activity">
    <reaction evidence="7">
        <text>[thioredoxin]-dithiol + NADP(+) = [thioredoxin]-disulfide + NADPH + H(+)</text>
        <dbReference type="Rhea" id="RHEA:20345"/>
        <dbReference type="Rhea" id="RHEA-COMP:10698"/>
        <dbReference type="Rhea" id="RHEA-COMP:10700"/>
        <dbReference type="ChEBI" id="CHEBI:15378"/>
        <dbReference type="ChEBI" id="CHEBI:29950"/>
        <dbReference type="ChEBI" id="CHEBI:50058"/>
        <dbReference type="ChEBI" id="CHEBI:57783"/>
        <dbReference type="ChEBI" id="CHEBI:58349"/>
        <dbReference type="EC" id="1.8.1.9"/>
    </reaction>
</comment>
<dbReference type="PANTHER" id="PTHR48105">
    <property type="entry name" value="THIOREDOXIN REDUCTASE 1-RELATED-RELATED"/>
    <property type="match status" value="1"/>
</dbReference>
<feature type="domain" description="FAD/NAD(P)-binding" evidence="9">
    <location>
        <begin position="3"/>
        <end position="290"/>
    </location>
</feature>
<dbReference type="InterPro" id="IPR050097">
    <property type="entry name" value="Ferredoxin-NADP_redctase_2"/>
</dbReference>